<dbReference type="PIRSF" id="PIRSF001365">
    <property type="entry name" value="DHDPS"/>
    <property type="match status" value="1"/>
</dbReference>
<evidence type="ECO:0000256" key="14">
    <source>
        <dbReference type="PIRSR" id="PIRSR001365-1"/>
    </source>
</evidence>
<reference evidence="16 17" key="1">
    <citation type="submission" date="2017-05" db="EMBL/GenBank/DDBJ databases">
        <authorList>
            <person name="Varghese N."/>
            <person name="Submissions S."/>
        </authorList>
    </citation>
    <scope>NUCLEOTIDE SEQUENCE [LARGE SCALE GENOMIC DNA]</scope>
    <source>
        <strain evidence="16 17">DSM 21194</strain>
    </source>
</reference>
<comment type="catalytic activity">
    <reaction evidence="11 12">
        <text>L-aspartate 4-semialdehyde + pyruvate = (2S,4S)-4-hydroxy-2,3,4,5-tetrahydrodipicolinate + H2O + H(+)</text>
        <dbReference type="Rhea" id="RHEA:34171"/>
        <dbReference type="ChEBI" id="CHEBI:15361"/>
        <dbReference type="ChEBI" id="CHEBI:15377"/>
        <dbReference type="ChEBI" id="CHEBI:15378"/>
        <dbReference type="ChEBI" id="CHEBI:67139"/>
        <dbReference type="ChEBI" id="CHEBI:537519"/>
        <dbReference type="EC" id="4.3.3.7"/>
    </reaction>
</comment>
<dbReference type="NCBIfam" id="TIGR00674">
    <property type="entry name" value="dapA"/>
    <property type="match status" value="1"/>
</dbReference>
<comment type="similarity">
    <text evidence="3 12 13">Belongs to the DapA family.</text>
</comment>
<feature type="site" description="Part of a proton relay during catalysis" evidence="12">
    <location>
        <position position="108"/>
    </location>
</feature>
<dbReference type="PANTHER" id="PTHR12128">
    <property type="entry name" value="DIHYDRODIPICOLINATE SYNTHASE"/>
    <property type="match status" value="1"/>
</dbReference>
<evidence type="ECO:0000256" key="1">
    <source>
        <dbReference type="ARBA" id="ARBA00003294"/>
    </source>
</evidence>
<evidence type="ECO:0000256" key="4">
    <source>
        <dbReference type="ARBA" id="ARBA00012086"/>
    </source>
</evidence>
<keyword evidence="5 12" id="KW-0963">Cytoplasm</keyword>
<keyword evidence="10 12" id="KW-0704">Schiff base</keyword>
<evidence type="ECO:0000256" key="7">
    <source>
        <dbReference type="ARBA" id="ARBA00022915"/>
    </source>
</evidence>
<name>A0A521CB90_9BACT</name>
<evidence type="ECO:0000256" key="10">
    <source>
        <dbReference type="ARBA" id="ARBA00023270"/>
    </source>
</evidence>
<evidence type="ECO:0000256" key="5">
    <source>
        <dbReference type="ARBA" id="ARBA00022490"/>
    </source>
</evidence>
<comment type="caution">
    <text evidence="12">Was originally thought to be a dihydrodipicolinate synthase (DHDPS), catalyzing the condensation of (S)-aspartate-beta-semialdehyde [(S)-ASA] and pyruvate to dihydrodipicolinate (DHDP). However, it was shown in E.coli that the product of the enzymatic reaction is not dihydrodipicolinate but in fact (4S)-4-hydroxy-2,3,4,5-tetrahydro-(2S)-dipicolinic acid (HTPA), and that the consecutive dehydration reaction leading to DHDP is not spontaneous but catalyzed by DapB.</text>
</comment>
<comment type="subunit">
    <text evidence="12">Homotetramer; dimer of dimers.</text>
</comment>
<dbReference type="Gene3D" id="3.20.20.70">
    <property type="entry name" value="Aldolase class I"/>
    <property type="match status" value="1"/>
</dbReference>
<feature type="site" description="Part of a proton relay during catalysis" evidence="12">
    <location>
        <position position="46"/>
    </location>
</feature>
<evidence type="ECO:0000256" key="13">
    <source>
        <dbReference type="PIRNR" id="PIRNR001365"/>
    </source>
</evidence>
<dbReference type="EC" id="4.3.3.7" evidence="4 12"/>
<dbReference type="GO" id="GO:0009089">
    <property type="term" value="P:lysine biosynthetic process via diaminopimelate"/>
    <property type="evidence" value="ECO:0007669"/>
    <property type="project" value="UniProtKB-UniRule"/>
</dbReference>
<dbReference type="GO" id="GO:0008840">
    <property type="term" value="F:4-hydroxy-tetrahydrodipicolinate synthase activity"/>
    <property type="evidence" value="ECO:0007669"/>
    <property type="project" value="UniProtKB-UniRule"/>
</dbReference>
<feature type="binding site" evidence="12 15">
    <location>
        <position position="47"/>
    </location>
    <ligand>
        <name>pyruvate</name>
        <dbReference type="ChEBI" id="CHEBI:15361"/>
    </ligand>
</feature>
<keyword evidence="7 12" id="KW-0220">Diaminopimelate biosynthesis</keyword>
<dbReference type="GO" id="GO:0019877">
    <property type="term" value="P:diaminopimelate biosynthetic process"/>
    <property type="evidence" value="ECO:0007669"/>
    <property type="project" value="UniProtKB-UniRule"/>
</dbReference>
<evidence type="ECO:0000256" key="6">
    <source>
        <dbReference type="ARBA" id="ARBA00022605"/>
    </source>
</evidence>
<evidence type="ECO:0000256" key="8">
    <source>
        <dbReference type="ARBA" id="ARBA00023154"/>
    </source>
</evidence>
<dbReference type="OrthoDB" id="9782828at2"/>
<keyword evidence="8 12" id="KW-0457">Lysine biosynthesis</keyword>
<comment type="function">
    <text evidence="1 12">Catalyzes the condensation of (S)-aspartate-beta-semialdehyde [(S)-ASA] and pyruvate to 4-hydroxy-tetrahydrodipicolinate (HTPA).</text>
</comment>
<dbReference type="SMART" id="SM01130">
    <property type="entry name" value="DHDPS"/>
    <property type="match status" value="1"/>
</dbReference>
<comment type="pathway">
    <text evidence="2 12">Amino-acid biosynthesis; L-lysine biosynthesis via DAP pathway; (S)-tetrahydrodipicolinate from L-aspartate: step 3/4.</text>
</comment>
<dbReference type="RefSeq" id="WP_142713969.1">
    <property type="nucleotide sequence ID" value="NZ_FXTH01000005.1"/>
</dbReference>
<dbReference type="InterPro" id="IPR002220">
    <property type="entry name" value="DapA-like"/>
</dbReference>
<evidence type="ECO:0000256" key="9">
    <source>
        <dbReference type="ARBA" id="ARBA00023239"/>
    </source>
</evidence>
<comment type="subcellular location">
    <subcellularLocation>
        <location evidence="12">Cytoplasm</location>
    </subcellularLocation>
</comment>
<feature type="active site" description="Schiff-base intermediate with substrate" evidence="12 14">
    <location>
        <position position="162"/>
    </location>
</feature>
<dbReference type="Proteomes" id="UP000317593">
    <property type="component" value="Unassembled WGS sequence"/>
</dbReference>
<dbReference type="PRINTS" id="PR00146">
    <property type="entry name" value="DHPICSNTHASE"/>
</dbReference>
<sequence length="294" mass="32563">MKITDTQTWTAVVTPMHENGELHLEDLASLIHKQDAAGNGVLVLGSTGEGLALGLEDKKQVVKTASSLNVDVPIMVGVGGFNLRDQLEWIEYCHQFEIDAFLLVTPLYSKPGPKGQTQWFKSLLDAADKPCMIYNVPSRTGVKMSVEMLKELKDHPNFEVVKEASGSIADFQKYSASAPELAFYSGDDALTPFFAMAGCKGLVSVASNVWPEAVHRYVEWALAGRGPELLPLWQECSDILFEAPNPVPVKVLLEEKGWISSSRLRPPLTEDEVKDISLLKNADQMIRNWYEKTN</sequence>
<keyword evidence="9 12" id="KW-0456">Lyase</keyword>
<feature type="binding site" evidence="12 15">
    <location>
        <position position="203"/>
    </location>
    <ligand>
        <name>pyruvate</name>
        <dbReference type="ChEBI" id="CHEBI:15361"/>
    </ligand>
</feature>
<dbReference type="AlphaFoldDB" id="A0A521CB90"/>
<dbReference type="HAMAP" id="MF_00418">
    <property type="entry name" value="DapA"/>
    <property type="match status" value="1"/>
</dbReference>
<feature type="active site" description="Proton donor/acceptor" evidence="12 14">
    <location>
        <position position="134"/>
    </location>
</feature>
<dbReference type="EMBL" id="FXTH01000005">
    <property type="protein sequence ID" value="SMO56686.1"/>
    <property type="molecule type" value="Genomic_DNA"/>
</dbReference>
<evidence type="ECO:0000313" key="17">
    <source>
        <dbReference type="Proteomes" id="UP000317593"/>
    </source>
</evidence>
<dbReference type="InterPro" id="IPR013785">
    <property type="entry name" value="Aldolase_TIM"/>
</dbReference>
<dbReference type="SUPFAM" id="SSF51569">
    <property type="entry name" value="Aldolase"/>
    <property type="match status" value="1"/>
</dbReference>
<accession>A0A521CB90</accession>
<dbReference type="PANTHER" id="PTHR12128:SF66">
    <property type="entry name" value="4-HYDROXY-2-OXOGLUTARATE ALDOLASE, MITOCHONDRIAL"/>
    <property type="match status" value="1"/>
</dbReference>
<evidence type="ECO:0000256" key="15">
    <source>
        <dbReference type="PIRSR" id="PIRSR001365-2"/>
    </source>
</evidence>
<evidence type="ECO:0000256" key="3">
    <source>
        <dbReference type="ARBA" id="ARBA00007592"/>
    </source>
</evidence>
<evidence type="ECO:0000256" key="2">
    <source>
        <dbReference type="ARBA" id="ARBA00005120"/>
    </source>
</evidence>
<dbReference type="InterPro" id="IPR005263">
    <property type="entry name" value="DapA"/>
</dbReference>
<dbReference type="GO" id="GO:0005829">
    <property type="term" value="C:cytosol"/>
    <property type="evidence" value="ECO:0007669"/>
    <property type="project" value="TreeGrafter"/>
</dbReference>
<dbReference type="UniPathway" id="UPA00034">
    <property type="reaction ID" value="UER00017"/>
</dbReference>
<evidence type="ECO:0000256" key="11">
    <source>
        <dbReference type="ARBA" id="ARBA00047836"/>
    </source>
</evidence>
<keyword evidence="6 12" id="KW-0028">Amino-acid biosynthesis</keyword>
<evidence type="ECO:0000256" key="12">
    <source>
        <dbReference type="HAMAP-Rule" id="MF_00418"/>
    </source>
</evidence>
<dbReference type="Pfam" id="PF00701">
    <property type="entry name" value="DHDPS"/>
    <property type="match status" value="1"/>
</dbReference>
<gene>
    <name evidence="12" type="primary">dapA</name>
    <name evidence="16" type="ORF">SAMN06265218_105223</name>
</gene>
<organism evidence="16 17">
    <name type="scientific">Fodinibius sediminis</name>
    <dbReference type="NCBI Taxonomy" id="1214077"/>
    <lineage>
        <taxon>Bacteria</taxon>
        <taxon>Pseudomonadati</taxon>
        <taxon>Balneolota</taxon>
        <taxon>Balneolia</taxon>
        <taxon>Balneolales</taxon>
        <taxon>Balneolaceae</taxon>
        <taxon>Fodinibius</taxon>
    </lineage>
</organism>
<protein>
    <recommendedName>
        <fullName evidence="4 12">4-hydroxy-tetrahydrodipicolinate synthase</fullName>
        <shortName evidence="12">HTPA synthase</shortName>
        <ecNumber evidence="4 12">4.3.3.7</ecNumber>
    </recommendedName>
</protein>
<keyword evidence="17" id="KW-1185">Reference proteome</keyword>
<evidence type="ECO:0000313" key="16">
    <source>
        <dbReference type="EMBL" id="SMO56686.1"/>
    </source>
</evidence>
<proteinExistence type="inferred from homology"/>